<feature type="domain" description="HTH cro/C1-type" evidence="3">
    <location>
        <begin position="36"/>
        <end position="90"/>
    </location>
</feature>
<evidence type="ECO:0000313" key="4">
    <source>
        <dbReference type="EMBL" id="AGJ71230.1"/>
    </source>
</evidence>
<dbReference type="EMBL" id="JX275499">
    <property type="protein sequence ID" value="AGJ71230.1"/>
    <property type="molecule type" value="Genomic_DNA"/>
</dbReference>
<dbReference type="InterPro" id="IPR050807">
    <property type="entry name" value="TransReg_Diox_bact_type"/>
</dbReference>
<dbReference type="PANTHER" id="PTHR46797">
    <property type="entry name" value="HTH-TYPE TRANSCRIPTIONAL REGULATOR"/>
    <property type="match status" value="1"/>
</dbReference>
<dbReference type="InterPro" id="IPR001387">
    <property type="entry name" value="Cro/C1-type_HTH"/>
</dbReference>
<dbReference type="GO" id="GO:0003700">
    <property type="term" value="F:DNA-binding transcription factor activity"/>
    <property type="evidence" value="ECO:0007669"/>
    <property type="project" value="TreeGrafter"/>
</dbReference>
<dbReference type="GO" id="GO:0005829">
    <property type="term" value="C:cytosol"/>
    <property type="evidence" value="ECO:0007669"/>
    <property type="project" value="TreeGrafter"/>
</dbReference>
<evidence type="ECO:0000256" key="1">
    <source>
        <dbReference type="ARBA" id="ARBA00023125"/>
    </source>
</evidence>
<organism evidence="4">
    <name type="scientific">Liberibacter asiaticus</name>
    <name type="common">Citrus greening disease</name>
    <name type="synonym">Liberobacter asiaticum</name>
    <dbReference type="NCBI Taxonomy" id="34021"/>
    <lineage>
        <taxon>Bacteria</taxon>
        <taxon>Pseudomonadati</taxon>
        <taxon>Pseudomonadota</taxon>
        <taxon>Alphaproteobacteria</taxon>
        <taxon>Hyphomicrobiales</taxon>
        <taxon>Rhizobiaceae</taxon>
        <taxon>Liberibacter</taxon>
    </lineage>
</organism>
<protein>
    <recommendedName>
        <fullName evidence="3">HTH cro/C1-type domain-containing protein</fullName>
    </recommendedName>
</protein>
<dbReference type="Pfam" id="PF01381">
    <property type="entry name" value="HTH_3"/>
    <property type="match status" value="1"/>
</dbReference>
<dbReference type="CDD" id="cd00093">
    <property type="entry name" value="HTH_XRE"/>
    <property type="match status" value="2"/>
</dbReference>
<evidence type="ECO:0000259" key="3">
    <source>
        <dbReference type="PROSITE" id="PS50943"/>
    </source>
</evidence>
<keyword evidence="1" id="KW-0238">DNA-binding</keyword>
<dbReference type="InterPro" id="IPR010982">
    <property type="entry name" value="Lambda_DNA-bd_dom_sf"/>
</dbReference>
<sequence length="206" mass="23762">MFLNPFLETSLKSLQEYTLIITPEIRQYWKDVGTRIRDIRKSKDKTLDEIAKEANQTESTIWKFENGLCSTSINYALCLRNEYEISFDWIYDGETILKVYKPKTLKGDVLDPVAIGLRLKEIREHLGLNRVEFGKLVGLPCALISMYESGKRTPRITTAQNIKQATKKHLDWIYFGDEVIIPKSIKRAKGNQSSKKSKKDKKSSNP</sequence>
<feature type="region of interest" description="Disordered" evidence="2">
    <location>
        <begin position="186"/>
        <end position="206"/>
    </location>
</feature>
<dbReference type="PROSITE" id="PS50943">
    <property type="entry name" value="HTH_CROC1"/>
    <property type="match status" value="2"/>
</dbReference>
<proteinExistence type="predicted"/>
<name>U5JB11_LIBAS</name>
<feature type="domain" description="HTH cro/C1-type" evidence="3">
    <location>
        <begin position="119"/>
        <end position="173"/>
    </location>
</feature>
<evidence type="ECO:0000256" key="2">
    <source>
        <dbReference type="SAM" id="MobiDB-lite"/>
    </source>
</evidence>
<dbReference type="SUPFAM" id="SSF47413">
    <property type="entry name" value="lambda repressor-like DNA-binding domains"/>
    <property type="match status" value="2"/>
</dbReference>
<gene>
    <name evidence="4" type="primary">TG_010</name>
</gene>
<accession>U5JB11</accession>
<dbReference type="Gene3D" id="1.10.260.40">
    <property type="entry name" value="lambda repressor-like DNA-binding domains"/>
    <property type="match status" value="2"/>
</dbReference>
<reference evidence="4" key="1">
    <citation type="journal article" date="2013" name="PLoS ONE">
        <title>Prophage-Mediated Dynamics of'Candidatus Liberibacter asiaticus' Populations, the Destructive Bacterial Pathogens of Citrus Huanglongbing.</title>
        <authorList>
            <person name="Zhou L.J."/>
            <person name="Powell C.A."/>
            <person name="Li W.B."/>
            <person name="Irey M."/>
            <person name="Duan Y.P."/>
        </authorList>
    </citation>
    <scope>NUCLEOTIDE SEQUENCE</scope>
    <source>
        <strain evidence="4">FL-periwinkle</strain>
    </source>
</reference>
<dbReference type="PANTHER" id="PTHR46797:SF1">
    <property type="entry name" value="METHYLPHOSPHONATE SYNTHASE"/>
    <property type="match status" value="1"/>
</dbReference>
<dbReference type="AlphaFoldDB" id="U5JB11"/>
<dbReference type="SMART" id="SM00530">
    <property type="entry name" value="HTH_XRE"/>
    <property type="match status" value="2"/>
</dbReference>
<dbReference type="GO" id="GO:0003677">
    <property type="term" value="F:DNA binding"/>
    <property type="evidence" value="ECO:0007669"/>
    <property type="project" value="UniProtKB-KW"/>
</dbReference>